<feature type="region of interest" description="Disordered" evidence="1">
    <location>
        <begin position="82"/>
        <end position="129"/>
    </location>
</feature>
<reference evidence="2 3" key="1">
    <citation type="submission" date="2020-08" db="EMBL/GenBank/DDBJ databases">
        <authorList>
            <person name="Mo P."/>
        </authorList>
    </citation>
    <scope>NUCLEOTIDE SEQUENCE [LARGE SCALE GENOMIC DNA]</scope>
    <source>
        <strain evidence="2 3">CGMCC 4.1532</strain>
    </source>
</reference>
<dbReference type="AlphaFoldDB" id="A0A7G7MN07"/>
<evidence type="ECO:0000313" key="3">
    <source>
        <dbReference type="Proteomes" id="UP000515728"/>
    </source>
</evidence>
<dbReference type="Proteomes" id="UP000515728">
    <property type="component" value="Chromosome"/>
</dbReference>
<accession>A0A7G7MN07</accession>
<keyword evidence="3" id="KW-1185">Reference proteome</keyword>
<evidence type="ECO:0000256" key="1">
    <source>
        <dbReference type="SAM" id="MobiDB-lite"/>
    </source>
</evidence>
<name>A0A7G7MN07_9PSEU</name>
<dbReference type="KEGG" id="ppel:H6H00_09850"/>
<dbReference type="EMBL" id="CP060131">
    <property type="protein sequence ID" value="QNG54168.1"/>
    <property type="molecule type" value="Genomic_DNA"/>
</dbReference>
<dbReference type="RefSeq" id="WP_185720992.1">
    <property type="nucleotide sequence ID" value="NZ_BAAAWI010000001.1"/>
</dbReference>
<protein>
    <submittedName>
        <fullName evidence="2">Uncharacterized protein</fullName>
    </submittedName>
</protein>
<feature type="region of interest" description="Disordered" evidence="1">
    <location>
        <begin position="41"/>
        <end position="69"/>
    </location>
</feature>
<proteinExistence type="predicted"/>
<sequence>MVRGYGEMRRSAVHGGGAAGRHAINEDAVLTPIFHALNHADWPRRQTEAPARRRHDAPARNAVDEFRRDPLTAPIPVQAFAAAAAPSPVLPSRPPRRRRSATTDSGAHALVEPREGGRHHFRLETAGSR</sequence>
<gene>
    <name evidence="2" type="ORF">H6H00_09850</name>
</gene>
<organism evidence="2 3">
    <name type="scientific">Pseudonocardia petroleophila</name>
    <dbReference type="NCBI Taxonomy" id="37331"/>
    <lineage>
        <taxon>Bacteria</taxon>
        <taxon>Bacillati</taxon>
        <taxon>Actinomycetota</taxon>
        <taxon>Actinomycetes</taxon>
        <taxon>Pseudonocardiales</taxon>
        <taxon>Pseudonocardiaceae</taxon>
        <taxon>Pseudonocardia</taxon>
    </lineage>
</organism>
<evidence type="ECO:0000313" key="2">
    <source>
        <dbReference type="EMBL" id="QNG54168.1"/>
    </source>
</evidence>